<proteinExistence type="predicted"/>
<organism evidence="2 3">
    <name type="scientific">Nocardiopsis rhodophaea</name>
    <dbReference type="NCBI Taxonomy" id="280238"/>
    <lineage>
        <taxon>Bacteria</taxon>
        <taxon>Bacillati</taxon>
        <taxon>Actinomycetota</taxon>
        <taxon>Actinomycetes</taxon>
        <taxon>Streptosporangiales</taxon>
        <taxon>Nocardiopsidaceae</taxon>
        <taxon>Nocardiopsis</taxon>
    </lineage>
</organism>
<dbReference type="EMBL" id="BAAAPC010000008">
    <property type="protein sequence ID" value="GAA1996151.1"/>
    <property type="molecule type" value="Genomic_DNA"/>
</dbReference>
<evidence type="ECO:0000313" key="2">
    <source>
        <dbReference type="EMBL" id="GAA1996151.1"/>
    </source>
</evidence>
<dbReference type="Proteomes" id="UP001501585">
    <property type="component" value="Unassembled WGS sequence"/>
</dbReference>
<dbReference type="NCBIfam" id="TIGR03086">
    <property type="entry name" value="TIGR03086 family metal-binding protein"/>
    <property type="match status" value="1"/>
</dbReference>
<dbReference type="NCBIfam" id="TIGR03083">
    <property type="entry name" value="maleylpyruvate isomerase family mycothiol-dependent enzyme"/>
    <property type="match status" value="1"/>
</dbReference>
<gene>
    <name evidence="2" type="ORF">GCM10009799_23430</name>
</gene>
<evidence type="ECO:0000313" key="3">
    <source>
        <dbReference type="Proteomes" id="UP001501585"/>
    </source>
</evidence>
<protein>
    <submittedName>
        <fullName evidence="2">TIGR03086 family metal-binding protein</fullName>
    </submittedName>
</protein>
<dbReference type="InterPro" id="IPR034660">
    <property type="entry name" value="DinB/YfiT-like"/>
</dbReference>
<dbReference type="Gene3D" id="1.20.120.450">
    <property type="entry name" value="dinb family like domain"/>
    <property type="match status" value="1"/>
</dbReference>
<feature type="domain" description="Mycothiol-dependent maleylpyruvate isomerase metal-binding" evidence="1">
    <location>
        <begin position="2"/>
        <end position="115"/>
    </location>
</feature>
<dbReference type="InterPro" id="IPR017520">
    <property type="entry name" value="CHP03086"/>
</dbReference>
<reference evidence="2 3" key="1">
    <citation type="journal article" date="2019" name="Int. J. Syst. Evol. Microbiol.">
        <title>The Global Catalogue of Microorganisms (GCM) 10K type strain sequencing project: providing services to taxonomists for standard genome sequencing and annotation.</title>
        <authorList>
            <consortium name="The Broad Institute Genomics Platform"/>
            <consortium name="The Broad Institute Genome Sequencing Center for Infectious Disease"/>
            <person name="Wu L."/>
            <person name="Ma J."/>
        </authorList>
    </citation>
    <scope>NUCLEOTIDE SEQUENCE [LARGE SCALE GENOMIC DNA]</scope>
    <source>
        <strain evidence="2 3">JCM 15313</strain>
    </source>
</reference>
<sequence length="179" mass="18500">MLAGLPDGELPAPTPCVNTSVGDLIDHVMALALAFREAAEKSGSVADGPPPAPSAANLPSDWRDLLARRLDDLAAAWRDPAAWQGTTAAGGLEPPGQEAGLVALDELVLHGWDLARATGQPYACGPAEVDACLAFVANVPDDPQAREGLFGPVIDVPEDAPPFDRLLGLSGRDPSWVPA</sequence>
<comment type="caution">
    <text evidence="2">The sequence shown here is derived from an EMBL/GenBank/DDBJ whole genome shotgun (WGS) entry which is preliminary data.</text>
</comment>
<dbReference type="InterPro" id="IPR017517">
    <property type="entry name" value="Maleyloyr_isom"/>
</dbReference>
<dbReference type="InterPro" id="IPR024344">
    <property type="entry name" value="MDMPI_metal-binding"/>
</dbReference>
<name>A0ABN2T0R5_9ACTN</name>
<dbReference type="SUPFAM" id="SSF109854">
    <property type="entry name" value="DinB/YfiT-like putative metalloenzymes"/>
    <property type="match status" value="1"/>
</dbReference>
<evidence type="ECO:0000259" key="1">
    <source>
        <dbReference type="Pfam" id="PF11716"/>
    </source>
</evidence>
<keyword evidence="3" id="KW-1185">Reference proteome</keyword>
<dbReference type="Pfam" id="PF11716">
    <property type="entry name" value="MDMPI_N"/>
    <property type="match status" value="1"/>
</dbReference>
<accession>A0ABN2T0R5</accession>